<evidence type="ECO:0000256" key="4">
    <source>
        <dbReference type="ARBA" id="ARBA00022496"/>
    </source>
</evidence>
<dbReference type="STRING" id="1515612.SKP52_08125"/>
<evidence type="ECO:0000256" key="3">
    <source>
        <dbReference type="ARBA" id="ARBA00022452"/>
    </source>
</evidence>
<dbReference type="Pfam" id="PF07660">
    <property type="entry name" value="STN"/>
    <property type="match status" value="1"/>
</dbReference>
<keyword evidence="7" id="KW-0406">Ion transport</keyword>
<evidence type="ECO:0000256" key="9">
    <source>
        <dbReference type="ARBA" id="ARBA00023136"/>
    </source>
</evidence>
<accession>A0A0A7PEZ1</accession>
<evidence type="ECO:0000256" key="14">
    <source>
        <dbReference type="SAM" id="SignalP"/>
    </source>
</evidence>
<dbReference type="SUPFAM" id="SSF56935">
    <property type="entry name" value="Porins"/>
    <property type="match status" value="1"/>
</dbReference>
<keyword evidence="6" id="KW-0408">Iron</keyword>
<keyword evidence="9 11" id="KW-0472">Membrane</keyword>
<organism evidence="16 17">
    <name type="scientific">Sphingopyxis fribergensis</name>
    <dbReference type="NCBI Taxonomy" id="1515612"/>
    <lineage>
        <taxon>Bacteria</taxon>
        <taxon>Pseudomonadati</taxon>
        <taxon>Pseudomonadota</taxon>
        <taxon>Alphaproteobacteria</taxon>
        <taxon>Sphingomonadales</taxon>
        <taxon>Sphingomonadaceae</taxon>
        <taxon>Sphingopyxis</taxon>
    </lineage>
</organism>
<dbReference type="InterPro" id="IPR036942">
    <property type="entry name" value="Beta-barrel_TonB_sf"/>
</dbReference>
<keyword evidence="8 12" id="KW-0798">TonB box</keyword>
<evidence type="ECO:0000256" key="11">
    <source>
        <dbReference type="PROSITE-ProRule" id="PRU01360"/>
    </source>
</evidence>
<keyword evidence="2 11" id="KW-0813">Transport</keyword>
<dbReference type="Pfam" id="PF00593">
    <property type="entry name" value="TonB_dep_Rec_b-barrel"/>
    <property type="match status" value="1"/>
</dbReference>
<sequence length="1081" mass="119166">MHFRASNLRRIFLSGAAIGCLALSGNAALAREQVASYRIPAQSLDRALRDFGVQSGVTILVDASIVNGKQTAGHSKRSDPETALRTLLLGTGLGYRRDGNVFVVTREGNVNPAAAEIEDDSEIVVTAQKREEKISDVPIAVTAFTPKALDDHKIEGGAELVRAVPNVNFSKSNFSGYDFTIRGIGTKAISASNDPAVAVSFNNTPLIRNRLFEAEFFDLERVEVLRGPQGTLYGRNATAGVVNVIPALPDDSFGGELKGEVGSFETRRLSGMLNVPITDTLAVRVAGAMTKRDGFDYNTFTQQRVNGRDLWSTRASIQWEPSDRFKVNAIWQHFEEDDNRSRTGKQLCTTDPGVAQVGDIAVPEFLQSRFSQGCQSASLYDDAAFGAPNAKALAYVMFPQFNIGIGRDPTAPPPRPLVFPIDRNFDPYGDVVQSRDMREVATSYDPVFRAKNDVFQLNLEIGIGDDLTLVSQGAYSRDRYYSSQDYNRFVSAPVFNDSATLVRPNGAPLTVPGPTPGGIFTDPQLGASDRIISADLSRSRNRQWTQELRLQSSSDGPVNFNVGANYLDFKSQDDYFVYNNLFSLIAQYNFNGSNVDNGRVTRNCGEGTLTARECVYVDPNPIGEGPEDGHNYFRSKNPVRTKSQAVFGELYWQAAEDLKLTLGLRYTHDEKIATPVPSQLLLGSSENDPTQGGSVSGGTINRGFREFPDIRQKWNTVTGRLVVDWKPDLSFTDDTLVYASAARGYKGGGANPPRADIDQTVIQYQPLPETFKPEYVTAFEIGSKNSFDGGRFTLNAAAFFNMYQDYQISQIVDRISLNENFSAKTWGLELETAWRPSRNFRLDATLGLLDTRIDKGAKSIDVMDRTQGNPDWMLLRPWLQVPSNCIAPKALVGQILDYDRANEDLKLLMLSALCAGSARYGTFNPELPNVSPAFQFDRLLGFTYNPLTDAPNGGKGFFADLGGNELPNAPHYTFNVGAQYSAFIEGGDWVLTFRGDYYRQGKSYARVFNTEYDRLKAWDNVNLAVTLARGEGDFALQLYVKNLFDKAPITGTFTNSDDTGLSTNVFTLDPRIVGLNATMKF</sequence>
<keyword evidence="14" id="KW-0732">Signal</keyword>
<dbReference type="EMBL" id="CP009122">
    <property type="protein sequence ID" value="AJA08544.1"/>
    <property type="molecule type" value="Genomic_DNA"/>
</dbReference>
<dbReference type="PROSITE" id="PS52016">
    <property type="entry name" value="TONB_DEPENDENT_REC_3"/>
    <property type="match status" value="1"/>
</dbReference>
<dbReference type="InterPro" id="IPR000531">
    <property type="entry name" value="Beta-barrel_TonB"/>
</dbReference>
<dbReference type="OrthoDB" id="9760333at2"/>
<dbReference type="Proteomes" id="UP000030907">
    <property type="component" value="Chromosome"/>
</dbReference>
<evidence type="ECO:0000256" key="13">
    <source>
        <dbReference type="SAM" id="MobiDB-lite"/>
    </source>
</evidence>
<comment type="similarity">
    <text evidence="11 12">Belongs to the TonB-dependent receptor family.</text>
</comment>
<dbReference type="KEGG" id="sphk:SKP52_08125"/>
<feature type="chain" id="PRO_5002043902" evidence="14">
    <location>
        <begin position="31"/>
        <end position="1081"/>
    </location>
</feature>
<name>A0A0A7PEZ1_9SPHN</name>
<keyword evidence="4" id="KW-0410">Iron transport</keyword>
<proteinExistence type="inferred from homology"/>
<evidence type="ECO:0000256" key="7">
    <source>
        <dbReference type="ARBA" id="ARBA00023065"/>
    </source>
</evidence>
<evidence type="ECO:0000256" key="2">
    <source>
        <dbReference type="ARBA" id="ARBA00022448"/>
    </source>
</evidence>
<evidence type="ECO:0000313" key="16">
    <source>
        <dbReference type="EMBL" id="AJA08544.1"/>
    </source>
</evidence>
<evidence type="ECO:0000256" key="6">
    <source>
        <dbReference type="ARBA" id="ARBA00023004"/>
    </source>
</evidence>
<dbReference type="GO" id="GO:0009279">
    <property type="term" value="C:cell outer membrane"/>
    <property type="evidence" value="ECO:0007669"/>
    <property type="project" value="UniProtKB-SubCell"/>
</dbReference>
<dbReference type="PANTHER" id="PTHR32552">
    <property type="entry name" value="FERRICHROME IRON RECEPTOR-RELATED"/>
    <property type="match status" value="1"/>
</dbReference>
<dbReference type="Pfam" id="PF07715">
    <property type="entry name" value="Plug"/>
    <property type="match status" value="1"/>
</dbReference>
<gene>
    <name evidence="16" type="ORF">SKP52_08125</name>
</gene>
<dbReference type="RefSeq" id="WP_081997260.1">
    <property type="nucleotide sequence ID" value="NZ_CP009122.1"/>
</dbReference>
<dbReference type="Gene3D" id="3.55.50.30">
    <property type="match status" value="1"/>
</dbReference>
<dbReference type="HOGENOM" id="CLU_008287_15_3_5"/>
<feature type="signal peptide" evidence="14">
    <location>
        <begin position="1"/>
        <end position="30"/>
    </location>
</feature>
<protein>
    <submittedName>
        <fullName evidence="16">Outer membrane cobalamin receptor protein</fullName>
    </submittedName>
</protein>
<evidence type="ECO:0000256" key="10">
    <source>
        <dbReference type="ARBA" id="ARBA00023237"/>
    </source>
</evidence>
<feature type="domain" description="Secretin/TonB short N-terminal" evidence="15">
    <location>
        <begin position="57"/>
        <end position="107"/>
    </location>
</feature>
<evidence type="ECO:0000256" key="1">
    <source>
        <dbReference type="ARBA" id="ARBA00004571"/>
    </source>
</evidence>
<evidence type="ECO:0000259" key="15">
    <source>
        <dbReference type="SMART" id="SM00965"/>
    </source>
</evidence>
<dbReference type="SMART" id="SM00965">
    <property type="entry name" value="STN"/>
    <property type="match status" value="1"/>
</dbReference>
<evidence type="ECO:0000313" key="17">
    <source>
        <dbReference type="Proteomes" id="UP000030907"/>
    </source>
</evidence>
<reference evidence="16 17" key="1">
    <citation type="journal article" date="2015" name="Int. J. Syst. Evol. Microbiol.">
        <title>Description of Sphingopyxis fribergensis sp. nov. - a soil bacterium with the ability to degrade styrene and phenylacetic acid.</title>
        <authorList>
            <person name="Oelschlagel M."/>
            <person name="Ruckert C."/>
            <person name="Kalinowski J."/>
            <person name="Schmidt G."/>
            <person name="Schlomann M."/>
            <person name="Tischler D."/>
        </authorList>
    </citation>
    <scope>NUCLEOTIDE SEQUENCE [LARGE SCALE GENOMIC DNA]</scope>
    <source>
        <strain evidence="16 17">Kp5.2</strain>
    </source>
</reference>
<comment type="subcellular location">
    <subcellularLocation>
        <location evidence="1 11">Cell outer membrane</location>
        <topology evidence="1 11">Multi-pass membrane protein</topology>
    </subcellularLocation>
</comment>
<keyword evidence="10 11" id="KW-0998">Cell outer membrane</keyword>
<evidence type="ECO:0000256" key="12">
    <source>
        <dbReference type="RuleBase" id="RU003357"/>
    </source>
</evidence>
<feature type="region of interest" description="Disordered" evidence="13">
    <location>
        <begin position="677"/>
        <end position="701"/>
    </location>
</feature>
<dbReference type="InterPro" id="IPR039426">
    <property type="entry name" value="TonB-dep_rcpt-like"/>
</dbReference>
<keyword evidence="5 11" id="KW-0812">Transmembrane</keyword>
<evidence type="ECO:0000256" key="8">
    <source>
        <dbReference type="ARBA" id="ARBA00023077"/>
    </source>
</evidence>
<dbReference type="AlphaFoldDB" id="A0A0A7PEZ1"/>
<dbReference type="InterPro" id="IPR012910">
    <property type="entry name" value="Plug_dom"/>
</dbReference>
<feature type="compositionally biased region" description="Polar residues" evidence="13">
    <location>
        <begin position="681"/>
        <end position="699"/>
    </location>
</feature>
<keyword evidence="17" id="KW-1185">Reference proteome</keyword>
<keyword evidence="3 11" id="KW-1134">Transmembrane beta strand</keyword>
<dbReference type="Gene3D" id="2.40.170.20">
    <property type="entry name" value="TonB-dependent receptor, beta-barrel domain"/>
    <property type="match status" value="3"/>
</dbReference>
<dbReference type="InterPro" id="IPR011662">
    <property type="entry name" value="Secretin/TonB_short_N"/>
</dbReference>
<dbReference type="GO" id="GO:0006826">
    <property type="term" value="P:iron ion transport"/>
    <property type="evidence" value="ECO:0007669"/>
    <property type="project" value="UniProtKB-KW"/>
</dbReference>
<dbReference type="PANTHER" id="PTHR32552:SF81">
    <property type="entry name" value="TONB-DEPENDENT OUTER MEMBRANE RECEPTOR"/>
    <property type="match status" value="1"/>
</dbReference>
<keyword evidence="16" id="KW-0675">Receptor</keyword>
<evidence type="ECO:0000256" key="5">
    <source>
        <dbReference type="ARBA" id="ARBA00022692"/>
    </source>
</evidence>